<dbReference type="RefSeq" id="WP_281833962.1">
    <property type="nucleotide sequence ID" value="NZ_BSDY01000004.1"/>
</dbReference>
<gene>
    <name evidence="1" type="ORF">PM10SUCC1_09820</name>
</gene>
<dbReference type="AlphaFoldDB" id="A0A9W6GJP2"/>
<reference evidence="1" key="1">
    <citation type="submission" date="2022-12" db="EMBL/GenBank/DDBJ databases">
        <title>Reference genome sequencing for broad-spectrum identification of bacterial and archaeal isolates by mass spectrometry.</title>
        <authorList>
            <person name="Sekiguchi Y."/>
            <person name="Tourlousse D.M."/>
        </authorList>
    </citation>
    <scope>NUCLEOTIDE SEQUENCE</scope>
    <source>
        <strain evidence="1">10succ1</strain>
    </source>
</reference>
<sequence>MEKKAVKSRVSELRKKEGKPAYRDYDSNLTKDIKIKGPQPEVEYLRDLMNIASGPKKRTRHSLVIELLERYIEENDLLK</sequence>
<evidence type="ECO:0000313" key="2">
    <source>
        <dbReference type="Proteomes" id="UP001144471"/>
    </source>
</evidence>
<dbReference type="EMBL" id="BSDY01000004">
    <property type="protein sequence ID" value="GLI55468.1"/>
    <property type="molecule type" value="Genomic_DNA"/>
</dbReference>
<name>A0A9W6GJP2_9FUSO</name>
<evidence type="ECO:0000313" key="1">
    <source>
        <dbReference type="EMBL" id="GLI55468.1"/>
    </source>
</evidence>
<keyword evidence="2" id="KW-1185">Reference proteome</keyword>
<protein>
    <submittedName>
        <fullName evidence="1">Uncharacterized protein</fullName>
    </submittedName>
</protein>
<comment type="caution">
    <text evidence="1">The sequence shown here is derived from an EMBL/GenBank/DDBJ whole genome shotgun (WGS) entry which is preliminary data.</text>
</comment>
<organism evidence="1 2">
    <name type="scientific">Propionigenium maris DSM 9537</name>
    <dbReference type="NCBI Taxonomy" id="1123000"/>
    <lineage>
        <taxon>Bacteria</taxon>
        <taxon>Fusobacteriati</taxon>
        <taxon>Fusobacteriota</taxon>
        <taxon>Fusobacteriia</taxon>
        <taxon>Fusobacteriales</taxon>
        <taxon>Fusobacteriaceae</taxon>
        <taxon>Propionigenium</taxon>
    </lineage>
</organism>
<accession>A0A9W6GJP2</accession>
<proteinExistence type="predicted"/>
<dbReference type="Proteomes" id="UP001144471">
    <property type="component" value="Unassembled WGS sequence"/>
</dbReference>